<protein>
    <submittedName>
        <fullName evidence="7">Extracellular solute-binding protein</fullName>
    </submittedName>
</protein>
<dbReference type="EMBL" id="JACRTL010000001">
    <property type="protein sequence ID" value="MBC8609637.1"/>
    <property type="molecule type" value="Genomic_DNA"/>
</dbReference>
<gene>
    <name evidence="7" type="ORF">H8702_00695</name>
</gene>
<accession>A0A8J6P9M3</accession>
<evidence type="ECO:0000256" key="3">
    <source>
        <dbReference type="ARBA" id="ARBA00023136"/>
    </source>
</evidence>
<dbReference type="InterPro" id="IPR006059">
    <property type="entry name" value="SBP"/>
</dbReference>
<sequence length="449" mass="48969">MKNAKKLTSIVLAALLAAGTFASCGGNENTSGSTGGTDASGDSTKITYLMWGEPTRTDSMQRLADTFHKKHPDITVNIDNAGDNFAVKFNTLMAAGTPPDAALVNELAGAGLYANKFYENIYDLIQSDTDFLNNVYNKVADPVKAPFTMSDNEVFALPTMNYTTLMFYNKDMFDAAGVAYPDGTWDWEDFREAAKKLTVKEGDETSQFGTFFTRMIVYEQSWFFSSGLDVISADRTTCDLNSQEAVDAFTVMQEMIHKDGSAPIPDTTGGSQVSNISFDTGKVAMQLFGSWMIPTYETLPFNWGVAPIPSGPEGRIPAAFPNGMGIGYGTKNKDAAWEWIKFCTSEEGQQIIAEEGLAQPTLESIMDSDAFMKASEKADMSIVKEALLEAKGPNAVARWAEIGGNTDSYLNTAMDRILIYNEDVKTVLDEEVAKCNEVLKEVQEGNVQG</sequence>
<organism evidence="7 8">
    <name type="scientific">Massiliimalia timonensis</name>
    <dbReference type="NCBI Taxonomy" id="1987501"/>
    <lineage>
        <taxon>Bacteria</taxon>
        <taxon>Bacillati</taxon>
        <taxon>Bacillota</taxon>
        <taxon>Clostridia</taxon>
        <taxon>Eubacteriales</taxon>
        <taxon>Oscillospiraceae</taxon>
        <taxon>Massiliimalia</taxon>
    </lineage>
</organism>
<evidence type="ECO:0000256" key="1">
    <source>
        <dbReference type="ARBA" id="ARBA00022475"/>
    </source>
</evidence>
<dbReference type="Gene3D" id="3.40.190.10">
    <property type="entry name" value="Periplasmic binding protein-like II"/>
    <property type="match status" value="1"/>
</dbReference>
<dbReference type="Pfam" id="PF01547">
    <property type="entry name" value="SBP_bac_1"/>
    <property type="match status" value="1"/>
</dbReference>
<dbReference type="SUPFAM" id="SSF53850">
    <property type="entry name" value="Periplasmic binding protein-like II"/>
    <property type="match status" value="1"/>
</dbReference>
<feature type="chain" id="PRO_5039643567" evidence="6">
    <location>
        <begin position="23"/>
        <end position="449"/>
    </location>
</feature>
<dbReference type="PROSITE" id="PS51257">
    <property type="entry name" value="PROKAR_LIPOPROTEIN"/>
    <property type="match status" value="1"/>
</dbReference>
<keyword evidence="8" id="KW-1185">Reference proteome</keyword>
<dbReference type="PANTHER" id="PTHR43649">
    <property type="entry name" value="ARABINOSE-BINDING PROTEIN-RELATED"/>
    <property type="match status" value="1"/>
</dbReference>
<keyword evidence="5" id="KW-0449">Lipoprotein</keyword>
<evidence type="ECO:0000256" key="5">
    <source>
        <dbReference type="ARBA" id="ARBA00023288"/>
    </source>
</evidence>
<comment type="caution">
    <text evidence="7">The sequence shown here is derived from an EMBL/GenBank/DDBJ whole genome shotgun (WGS) entry which is preliminary data.</text>
</comment>
<keyword evidence="4" id="KW-0564">Palmitate</keyword>
<dbReference type="RefSeq" id="WP_187536128.1">
    <property type="nucleotide sequence ID" value="NZ_JACRTL010000001.1"/>
</dbReference>
<reference evidence="7" key="1">
    <citation type="submission" date="2020-08" db="EMBL/GenBank/DDBJ databases">
        <title>Genome public.</title>
        <authorList>
            <person name="Liu C."/>
            <person name="Sun Q."/>
        </authorList>
    </citation>
    <scope>NUCLEOTIDE SEQUENCE</scope>
    <source>
        <strain evidence="7">NSJ-15</strain>
    </source>
</reference>
<evidence type="ECO:0000256" key="6">
    <source>
        <dbReference type="SAM" id="SignalP"/>
    </source>
</evidence>
<evidence type="ECO:0000256" key="4">
    <source>
        <dbReference type="ARBA" id="ARBA00023139"/>
    </source>
</evidence>
<evidence type="ECO:0000256" key="2">
    <source>
        <dbReference type="ARBA" id="ARBA00022729"/>
    </source>
</evidence>
<dbReference type="AlphaFoldDB" id="A0A8J6P9M3"/>
<keyword evidence="1" id="KW-1003">Cell membrane</keyword>
<dbReference type="InterPro" id="IPR050490">
    <property type="entry name" value="Bact_solute-bd_prot1"/>
</dbReference>
<dbReference type="CDD" id="cd13585">
    <property type="entry name" value="PBP2_TMBP_like"/>
    <property type="match status" value="1"/>
</dbReference>
<keyword evidence="3" id="KW-0472">Membrane</keyword>
<keyword evidence="2 6" id="KW-0732">Signal</keyword>
<name>A0A8J6P9M3_9FIRM</name>
<feature type="signal peptide" evidence="6">
    <location>
        <begin position="1"/>
        <end position="22"/>
    </location>
</feature>
<dbReference type="PANTHER" id="PTHR43649:SF33">
    <property type="entry name" value="POLYGALACTURONAN_RHAMNOGALACTURONAN-BINDING PROTEIN YTCQ"/>
    <property type="match status" value="1"/>
</dbReference>
<evidence type="ECO:0000313" key="8">
    <source>
        <dbReference type="Proteomes" id="UP000632659"/>
    </source>
</evidence>
<proteinExistence type="predicted"/>
<dbReference type="Proteomes" id="UP000632659">
    <property type="component" value="Unassembled WGS sequence"/>
</dbReference>
<evidence type="ECO:0000313" key="7">
    <source>
        <dbReference type="EMBL" id="MBC8609637.1"/>
    </source>
</evidence>